<feature type="non-terminal residue" evidence="1">
    <location>
        <position position="1"/>
    </location>
</feature>
<dbReference type="AlphaFoldDB" id="A0A0F8W0M6"/>
<organism evidence="1">
    <name type="scientific">marine sediment metagenome</name>
    <dbReference type="NCBI Taxonomy" id="412755"/>
    <lineage>
        <taxon>unclassified sequences</taxon>
        <taxon>metagenomes</taxon>
        <taxon>ecological metagenomes</taxon>
    </lineage>
</organism>
<gene>
    <name evidence="1" type="ORF">LCGC14_3127460</name>
</gene>
<sequence>KNPDAQRILHLPWHGLFVGCVVVRDSVAVAGGVGRRDQAAHAPFDRGNAGAETMSETRHTPLPWIWSECELVHVGADKDGNETIHVVLDDGSAGDEYPQIIDPTGANAKLIVTSVNARPKVEELVRMIKVAQEFRERMQTIPADWSAIEAKAREVEAALGGKAE</sequence>
<name>A0A0F8W0M6_9ZZZZ</name>
<dbReference type="EMBL" id="LAZR01068145">
    <property type="protein sequence ID" value="KKK50192.1"/>
    <property type="molecule type" value="Genomic_DNA"/>
</dbReference>
<evidence type="ECO:0000313" key="1">
    <source>
        <dbReference type="EMBL" id="KKK50192.1"/>
    </source>
</evidence>
<proteinExistence type="predicted"/>
<comment type="caution">
    <text evidence="1">The sequence shown here is derived from an EMBL/GenBank/DDBJ whole genome shotgun (WGS) entry which is preliminary data.</text>
</comment>
<accession>A0A0F8W0M6</accession>
<reference evidence="1" key="1">
    <citation type="journal article" date="2015" name="Nature">
        <title>Complex archaea that bridge the gap between prokaryotes and eukaryotes.</title>
        <authorList>
            <person name="Spang A."/>
            <person name="Saw J.H."/>
            <person name="Jorgensen S.L."/>
            <person name="Zaremba-Niedzwiedzka K."/>
            <person name="Martijn J."/>
            <person name="Lind A.E."/>
            <person name="van Eijk R."/>
            <person name="Schleper C."/>
            <person name="Guy L."/>
            <person name="Ettema T.J."/>
        </authorList>
    </citation>
    <scope>NUCLEOTIDE SEQUENCE</scope>
</reference>
<protein>
    <submittedName>
        <fullName evidence="1">Uncharacterized protein</fullName>
    </submittedName>
</protein>